<gene>
    <name evidence="7" type="ORF">BdWA1_002715</name>
</gene>
<feature type="transmembrane region" description="Helical" evidence="5">
    <location>
        <begin position="187"/>
        <end position="210"/>
    </location>
</feature>
<dbReference type="PANTHER" id="PTHR11132">
    <property type="entry name" value="SOLUTE CARRIER FAMILY 35"/>
    <property type="match status" value="1"/>
</dbReference>
<keyword evidence="3 5" id="KW-1133">Transmembrane helix</keyword>
<reference evidence="7" key="1">
    <citation type="journal article" date="2023" name="Nat. Microbiol.">
        <title>Babesia duncani multi-omics identifies virulence factors and drug targets.</title>
        <authorList>
            <person name="Singh P."/>
            <person name="Lonardi S."/>
            <person name="Liang Q."/>
            <person name="Vydyam P."/>
            <person name="Khabirova E."/>
            <person name="Fang T."/>
            <person name="Gihaz S."/>
            <person name="Thekkiniath J."/>
            <person name="Munshi M."/>
            <person name="Abel S."/>
            <person name="Ciampossin L."/>
            <person name="Batugedara G."/>
            <person name="Gupta M."/>
            <person name="Lu X.M."/>
            <person name="Lenz T."/>
            <person name="Chakravarty S."/>
            <person name="Cornillot E."/>
            <person name="Hu Y."/>
            <person name="Ma W."/>
            <person name="Gonzalez L.M."/>
            <person name="Sanchez S."/>
            <person name="Estrada K."/>
            <person name="Sanchez-Flores A."/>
            <person name="Montero E."/>
            <person name="Harb O.S."/>
            <person name="Le Roch K.G."/>
            <person name="Mamoun C.B."/>
        </authorList>
    </citation>
    <scope>NUCLEOTIDE SEQUENCE</scope>
    <source>
        <strain evidence="7">WA1</strain>
    </source>
</reference>
<feature type="transmembrane region" description="Helical" evidence="5">
    <location>
        <begin position="380"/>
        <end position="413"/>
    </location>
</feature>
<dbReference type="Pfam" id="PF03151">
    <property type="entry name" value="TPT"/>
    <property type="match status" value="1"/>
</dbReference>
<evidence type="ECO:0000256" key="5">
    <source>
        <dbReference type="SAM" id="Phobius"/>
    </source>
</evidence>
<organism evidence="7 8">
    <name type="scientific">Babesia duncani</name>
    <dbReference type="NCBI Taxonomy" id="323732"/>
    <lineage>
        <taxon>Eukaryota</taxon>
        <taxon>Sar</taxon>
        <taxon>Alveolata</taxon>
        <taxon>Apicomplexa</taxon>
        <taxon>Aconoidasida</taxon>
        <taxon>Piroplasmida</taxon>
        <taxon>Babesiidae</taxon>
        <taxon>Babesia</taxon>
    </lineage>
</organism>
<evidence type="ECO:0000256" key="1">
    <source>
        <dbReference type="ARBA" id="ARBA00004141"/>
    </source>
</evidence>
<name>A0AAD9PJQ2_9APIC</name>
<comment type="subcellular location">
    <subcellularLocation>
        <location evidence="1">Membrane</location>
        <topology evidence="1">Multi-pass membrane protein</topology>
    </subcellularLocation>
</comment>
<dbReference type="InterPro" id="IPR050186">
    <property type="entry name" value="TPT_transporter"/>
</dbReference>
<keyword evidence="4 5" id="KW-0472">Membrane</keyword>
<keyword evidence="8" id="KW-1185">Reference proteome</keyword>
<protein>
    <submittedName>
        <fullName evidence="7">Sugar phosphate transporter domain</fullName>
    </submittedName>
</protein>
<feature type="transmembrane region" description="Helical" evidence="5">
    <location>
        <begin position="297"/>
        <end position="316"/>
    </location>
</feature>
<dbReference type="EMBL" id="JALLKP010000003">
    <property type="protein sequence ID" value="KAK2196115.1"/>
    <property type="molecule type" value="Genomic_DNA"/>
</dbReference>
<dbReference type="RefSeq" id="XP_067802957.1">
    <property type="nucleotide sequence ID" value="XM_067947735.1"/>
</dbReference>
<dbReference type="GO" id="GO:0016020">
    <property type="term" value="C:membrane"/>
    <property type="evidence" value="ECO:0007669"/>
    <property type="project" value="UniProtKB-SubCell"/>
</dbReference>
<evidence type="ECO:0000256" key="2">
    <source>
        <dbReference type="ARBA" id="ARBA00022692"/>
    </source>
</evidence>
<feature type="transmembrane region" description="Helical" evidence="5">
    <location>
        <begin position="143"/>
        <end position="166"/>
    </location>
</feature>
<comment type="caution">
    <text evidence="7">The sequence shown here is derived from an EMBL/GenBank/DDBJ whole genome shotgun (WGS) entry which is preliminary data.</text>
</comment>
<feature type="domain" description="Sugar phosphate transporter" evidence="6">
    <location>
        <begin position="115"/>
        <end position="411"/>
    </location>
</feature>
<dbReference type="KEGG" id="bdw:94337012"/>
<dbReference type="GeneID" id="94337012"/>
<dbReference type="AlphaFoldDB" id="A0AAD9PJQ2"/>
<sequence length="415" mass="46376">MPPILKMKPTNRISCRITEKGNILKLIKIAITPFLRTVHLYVVKTFTPIVWVELLCFNSIGRMKTSEEKPEKEVFPFKNNNNNKDDLESLLPKPTIYEKVTNWTKTHVTPSVIKTSLSICGWYVLNVIYVIENKNSLNALPLPWSISALQLCVGWFFALFFWGTGIRKIPKFVSTKIFFMTIVPQGVCHLFVHLGAVISMGVGAVSFTHVVKAGEPVITAGLSILILREFMNIGAYISLIPIVCGVALASAKELHFSQTAFWFAIISNIGSSSRSILAKLTMKNKQDIGEELTASNIYMLLILVSSIFSIPIALAIEWSEYSPVWRKATLNATNGECFLLIFRAILSGVCYYMCNDFAFICLGELNQVSHSVVNTLKRVVLITSSIIFFNYPITVLGVLGMTIAILGTFFYAIFK</sequence>
<dbReference type="Proteomes" id="UP001214638">
    <property type="component" value="Unassembled WGS sequence"/>
</dbReference>
<keyword evidence="2 5" id="KW-0812">Transmembrane</keyword>
<evidence type="ECO:0000313" key="7">
    <source>
        <dbReference type="EMBL" id="KAK2196115.1"/>
    </source>
</evidence>
<evidence type="ECO:0000313" key="8">
    <source>
        <dbReference type="Proteomes" id="UP001214638"/>
    </source>
</evidence>
<feature type="transmembrane region" description="Helical" evidence="5">
    <location>
        <begin position="337"/>
        <end position="360"/>
    </location>
</feature>
<proteinExistence type="predicted"/>
<evidence type="ECO:0000256" key="3">
    <source>
        <dbReference type="ARBA" id="ARBA00022989"/>
    </source>
</evidence>
<evidence type="ECO:0000256" key="4">
    <source>
        <dbReference type="ARBA" id="ARBA00023136"/>
    </source>
</evidence>
<accession>A0AAD9PJQ2</accession>
<dbReference type="InterPro" id="IPR004853">
    <property type="entry name" value="Sugar_P_trans_dom"/>
</dbReference>
<feature type="transmembrane region" description="Helical" evidence="5">
    <location>
        <begin position="230"/>
        <end position="248"/>
    </location>
</feature>
<evidence type="ECO:0000259" key="6">
    <source>
        <dbReference type="Pfam" id="PF03151"/>
    </source>
</evidence>
<feature type="transmembrane region" description="Helical" evidence="5">
    <location>
        <begin position="260"/>
        <end position="277"/>
    </location>
</feature>